<proteinExistence type="predicted"/>
<feature type="region of interest" description="Disordered" evidence="3">
    <location>
        <begin position="1"/>
        <end position="20"/>
    </location>
</feature>
<keyword evidence="4" id="KW-1133">Transmembrane helix</keyword>
<dbReference type="SUPFAM" id="SSF51445">
    <property type="entry name" value="(Trans)glycosidases"/>
    <property type="match status" value="1"/>
</dbReference>
<dbReference type="GO" id="GO:0004557">
    <property type="term" value="F:alpha-galactosidase activity"/>
    <property type="evidence" value="ECO:0007669"/>
    <property type="project" value="UniProtKB-EC"/>
</dbReference>
<sequence>MSSSAPDAEVPHSKSQLPGKTSWWSRQSLWKKILLVLISLLVIIGLAVGLGVGLTVGNNGDSSSSSPSPSPLPPYRLPNGTVWQPSVNSSWQIILQNPLELSADAISISPNVSIFDIDMFTNNKTVVDGLHRLGKKVICYFSAGSYEPDRPDSSDFHSSDKGKELDGWPGEYWLNLSSSNVRDIMKKRMDVAVQKGCDAIDPDNVDGYDNDNGLGLTQDDSVEYMRFLATEAQSRNLTIGLKNADAIIPKVLSIVQFSVNEQCVEYSECMTYAPFIDAGKPVFHIEYPDGAPKLSASTVTKYCSDTGDGDGAKLFSTVLKTMDLDGWVEYCNRAMATTSLDTT</sequence>
<dbReference type="OrthoDB" id="2108802at2759"/>
<keyword evidence="4" id="KW-0472">Membrane</keyword>
<dbReference type="InterPro" id="IPR004352">
    <property type="entry name" value="GH114_TIM-barrel"/>
</dbReference>
<organism evidence="6 7">
    <name type="scientific">Rhizodiscina lignyota</name>
    <dbReference type="NCBI Taxonomy" id="1504668"/>
    <lineage>
        <taxon>Eukaryota</taxon>
        <taxon>Fungi</taxon>
        <taxon>Dikarya</taxon>
        <taxon>Ascomycota</taxon>
        <taxon>Pezizomycotina</taxon>
        <taxon>Dothideomycetes</taxon>
        <taxon>Pleosporomycetidae</taxon>
        <taxon>Aulographales</taxon>
        <taxon>Rhizodiscinaceae</taxon>
        <taxon>Rhizodiscina</taxon>
    </lineage>
</organism>
<name>A0A9P4IGT6_9PEZI</name>
<feature type="domain" description="Glycoside-hydrolase family GH114 TIM-barrel" evidence="5">
    <location>
        <begin position="90"/>
        <end position="327"/>
    </location>
</feature>
<comment type="caution">
    <text evidence="6">The sequence shown here is derived from an EMBL/GenBank/DDBJ whole genome shotgun (WGS) entry which is preliminary data.</text>
</comment>
<evidence type="ECO:0000313" key="6">
    <source>
        <dbReference type="EMBL" id="KAF2099008.1"/>
    </source>
</evidence>
<reference evidence="6" key="1">
    <citation type="journal article" date="2020" name="Stud. Mycol.">
        <title>101 Dothideomycetes genomes: a test case for predicting lifestyles and emergence of pathogens.</title>
        <authorList>
            <person name="Haridas S."/>
            <person name="Albert R."/>
            <person name="Binder M."/>
            <person name="Bloem J."/>
            <person name="Labutti K."/>
            <person name="Salamov A."/>
            <person name="Andreopoulos B."/>
            <person name="Baker S."/>
            <person name="Barry K."/>
            <person name="Bills G."/>
            <person name="Bluhm B."/>
            <person name="Cannon C."/>
            <person name="Castanera R."/>
            <person name="Culley D."/>
            <person name="Daum C."/>
            <person name="Ezra D."/>
            <person name="Gonzalez J."/>
            <person name="Henrissat B."/>
            <person name="Kuo A."/>
            <person name="Liang C."/>
            <person name="Lipzen A."/>
            <person name="Lutzoni F."/>
            <person name="Magnuson J."/>
            <person name="Mondo S."/>
            <person name="Nolan M."/>
            <person name="Ohm R."/>
            <person name="Pangilinan J."/>
            <person name="Park H.-J."/>
            <person name="Ramirez L."/>
            <person name="Alfaro M."/>
            <person name="Sun H."/>
            <person name="Tritt A."/>
            <person name="Yoshinaga Y."/>
            <person name="Zwiers L.-H."/>
            <person name="Turgeon B."/>
            <person name="Goodwin S."/>
            <person name="Spatafora J."/>
            <person name="Crous P."/>
            <person name="Grigoriev I."/>
        </authorList>
    </citation>
    <scope>NUCLEOTIDE SEQUENCE</scope>
    <source>
        <strain evidence="6">CBS 133067</strain>
    </source>
</reference>
<evidence type="ECO:0000313" key="7">
    <source>
        <dbReference type="Proteomes" id="UP000799772"/>
    </source>
</evidence>
<keyword evidence="4" id="KW-0812">Transmembrane</keyword>
<accession>A0A9P4IGT6</accession>
<evidence type="ECO:0000256" key="1">
    <source>
        <dbReference type="ARBA" id="ARBA00001255"/>
    </source>
</evidence>
<protein>
    <recommendedName>
        <fullName evidence="2">alpha-galactosidase</fullName>
        <ecNumber evidence="2">3.2.1.22</ecNumber>
    </recommendedName>
</protein>
<dbReference type="EMBL" id="ML978126">
    <property type="protein sequence ID" value="KAF2099008.1"/>
    <property type="molecule type" value="Genomic_DNA"/>
</dbReference>
<dbReference type="InterPro" id="IPR017853">
    <property type="entry name" value="GH"/>
</dbReference>
<evidence type="ECO:0000256" key="2">
    <source>
        <dbReference type="ARBA" id="ARBA00012755"/>
    </source>
</evidence>
<dbReference type="InterPro" id="IPR013785">
    <property type="entry name" value="Aldolase_TIM"/>
</dbReference>
<dbReference type="Pfam" id="PF03537">
    <property type="entry name" value="Glyco_hydro_114"/>
    <property type="match status" value="1"/>
</dbReference>
<keyword evidence="7" id="KW-1185">Reference proteome</keyword>
<dbReference type="EC" id="3.2.1.22" evidence="2"/>
<dbReference type="AlphaFoldDB" id="A0A9P4IGT6"/>
<dbReference type="PANTHER" id="PTHR35273">
    <property type="entry name" value="ALPHA-1,4 POLYGALACTOSAMINIDASE, PUTATIVE (AFU_ORTHOLOGUE AFUA_3G07890)-RELATED"/>
    <property type="match status" value="1"/>
</dbReference>
<evidence type="ECO:0000256" key="4">
    <source>
        <dbReference type="SAM" id="Phobius"/>
    </source>
</evidence>
<gene>
    <name evidence="6" type="ORF">NA57DRAFT_39725</name>
</gene>
<comment type="catalytic activity">
    <reaction evidence="1">
        <text>Hydrolysis of terminal, non-reducing alpha-D-galactose residues in alpha-D-galactosides, including galactose oligosaccharides, galactomannans and galactolipids.</text>
        <dbReference type="EC" id="3.2.1.22"/>
    </reaction>
</comment>
<evidence type="ECO:0000256" key="3">
    <source>
        <dbReference type="SAM" id="MobiDB-lite"/>
    </source>
</evidence>
<feature type="transmembrane region" description="Helical" evidence="4">
    <location>
        <begin position="33"/>
        <end position="56"/>
    </location>
</feature>
<dbReference type="Gene3D" id="3.20.20.70">
    <property type="entry name" value="Aldolase class I"/>
    <property type="match status" value="1"/>
</dbReference>
<evidence type="ECO:0000259" key="5">
    <source>
        <dbReference type="Pfam" id="PF03537"/>
    </source>
</evidence>
<dbReference type="PANTHER" id="PTHR35273:SF2">
    <property type="entry name" value="ALPHA-GALACTOSIDASE"/>
    <property type="match status" value="1"/>
</dbReference>
<dbReference type="Proteomes" id="UP000799772">
    <property type="component" value="Unassembled WGS sequence"/>
</dbReference>